<sequence>MSASSDDQLAQRNGRTRLKRAPAGKPTHRNDPMHSPLYYETTERLFKSSVRNVSHRNKTSAFDSVGDESRDSNRRSTDKWTNKKIIAPPPGEIKEILQQEPFHTMSKRHGRRIHQEVAHGNIFSRQSSKKTSSYSLNNNPYRWGVDVLRYPLPPPKRNYRHAGNLSVRRGGPRLGGHWSEAALSLRCSPIVLLSHRVALPSCCSPIVLLSHHAALPPCRFLPSDLPRAEQKRRYINCIPKDLERSETKPACTLRRDNLNVKIEKGPLPLVGLVPVLAHPTEGTYLTAESAQGADLTPIEHVGRRPFHVNTTCRNKQCSVAFNSAREPSPFRSGKRIGYISAKREHSVFLC</sequence>
<keyword evidence="3" id="KW-1185">Reference proteome</keyword>
<dbReference type="GeneID" id="14691381"/>
<gene>
    <name evidence="2" type="ORF">PCYB_032670</name>
</gene>
<dbReference type="PhylomeDB" id="K6UCH4"/>
<dbReference type="eggNOG" id="ENOG502SYPS">
    <property type="taxonomic scope" value="Eukaryota"/>
</dbReference>
<dbReference type="RefSeq" id="XP_004220987.1">
    <property type="nucleotide sequence ID" value="XM_004220939.1"/>
</dbReference>
<accession>K6UCH4</accession>
<dbReference type="KEGG" id="pcy:PCYB_032670"/>
<dbReference type="VEuPathDB" id="PlasmoDB:PCYB_032670"/>
<feature type="region of interest" description="Disordered" evidence="1">
    <location>
        <begin position="61"/>
        <end position="86"/>
    </location>
</feature>
<dbReference type="OrthoDB" id="345163at2759"/>
<dbReference type="AlphaFoldDB" id="K6UCH4"/>
<evidence type="ECO:0000313" key="3">
    <source>
        <dbReference type="Proteomes" id="UP000006319"/>
    </source>
</evidence>
<reference evidence="2 3" key="1">
    <citation type="journal article" date="2012" name="Nat. Genet.">
        <title>Plasmodium cynomolgi genome sequences provide insight into Plasmodium vivax and the monkey malaria clade.</title>
        <authorList>
            <person name="Tachibana S."/>
            <person name="Sullivan S.A."/>
            <person name="Kawai S."/>
            <person name="Nakamura S."/>
            <person name="Kim H.R."/>
            <person name="Goto N."/>
            <person name="Arisue N."/>
            <person name="Palacpac N.M.Q."/>
            <person name="Honma H."/>
            <person name="Yagi M."/>
            <person name="Tougan T."/>
            <person name="Katakai Y."/>
            <person name="Kaneko O."/>
            <person name="Mita T."/>
            <person name="Kita K."/>
            <person name="Yasutomi Y."/>
            <person name="Sutton P.L."/>
            <person name="Shakhbatyan R."/>
            <person name="Horii T."/>
            <person name="Yasunaga T."/>
            <person name="Barnwell J.W."/>
            <person name="Escalante A.A."/>
            <person name="Carlton J.M."/>
            <person name="Tanabe K."/>
        </authorList>
    </citation>
    <scope>NUCLEOTIDE SEQUENCE [LARGE SCALE GENOMIC DNA]</scope>
    <source>
        <strain evidence="2 3">B</strain>
    </source>
</reference>
<dbReference type="OMA" id="HRHESTF"/>
<protein>
    <submittedName>
        <fullName evidence="2">Uncharacterized protein</fullName>
    </submittedName>
</protein>
<dbReference type="Proteomes" id="UP000006319">
    <property type="component" value="Chromosome 3"/>
</dbReference>
<organism evidence="2 3">
    <name type="scientific">Plasmodium cynomolgi (strain B)</name>
    <dbReference type="NCBI Taxonomy" id="1120755"/>
    <lineage>
        <taxon>Eukaryota</taxon>
        <taxon>Sar</taxon>
        <taxon>Alveolata</taxon>
        <taxon>Apicomplexa</taxon>
        <taxon>Aconoidasida</taxon>
        <taxon>Haemosporida</taxon>
        <taxon>Plasmodiidae</taxon>
        <taxon>Plasmodium</taxon>
        <taxon>Plasmodium (Plasmodium)</taxon>
    </lineage>
</organism>
<evidence type="ECO:0000256" key="1">
    <source>
        <dbReference type="SAM" id="MobiDB-lite"/>
    </source>
</evidence>
<proteinExistence type="predicted"/>
<evidence type="ECO:0000313" key="2">
    <source>
        <dbReference type="EMBL" id="GAB64856.1"/>
    </source>
</evidence>
<name>K6UCH4_PLACD</name>
<feature type="compositionally biased region" description="Polar residues" evidence="1">
    <location>
        <begin position="1"/>
        <end position="13"/>
    </location>
</feature>
<feature type="region of interest" description="Disordered" evidence="1">
    <location>
        <begin position="1"/>
        <end position="40"/>
    </location>
</feature>
<feature type="compositionally biased region" description="Basic and acidic residues" evidence="1">
    <location>
        <begin position="67"/>
        <end position="81"/>
    </location>
</feature>
<dbReference type="EMBL" id="DF157095">
    <property type="protein sequence ID" value="GAB64856.1"/>
    <property type="molecule type" value="Genomic_DNA"/>
</dbReference>